<reference evidence="4 5" key="1">
    <citation type="journal article" date="2016" name="Genome Announc.">
        <title>Complete Genome Sequence of Aurantimicrobium minutum Type Strain KNCT, a Planktonic Ultramicrobacterium Isolated from River Water.</title>
        <authorList>
            <person name="Nakai R."/>
            <person name="Fujisawa T."/>
            <person name="Nakamura Y."/>
            <person name="Nishide H."/>
            <person name="Uchiyama I."/>
            <person name="Baba T."/>
            <person name="Toyoda A."/>
            <person name="Fujiyama A."/>
            <person name="Naganuma T."/>
            <person name="Niki H."/>
        </authorList>
    </citation>
    <scope>NUCLEOTIDE SEQUENCE [LARGE SCALE GENOMIC DNA]</scope>
    <source>
        <strain evidence="4 5">KNC</strain>
    </source>
</reference>
<sequence length="409" mass="43750">MSQFSAAASNVGKVRASNQDSGYAGTYLSVVADGMGGHAGGDVASHLVIRHMLQLDKEYDDVKAAQQDLIQTLLQANDMLADVVYEHPELAGLGTTVSAMLRVGNQVVLAHIGDSRIYLLREGNLSQVTVDHTFVQRLIDSGRITEEEAHDHPRRSVLMRVLGDVDGSPEIDTVVLEVSVGDRWMLCSDGLSGVVHTDRLLPFLQEAETAEDAADTLVQASLSGGAPDNVTVVVVDITSDGPEKIAELVGSVAGPMPIKQPEPRLIPSGTNKPRPKPKKLPISTGGMTVPPPPLTAQLDAVKARRIRRRAMLIGSLILVIGALVIAGILGYRWSQTQFYVGSDADSVVIYQGISQNFAGISLSHVYVDTDLPLDSLTDYQKAQIEQTIPFATYGEAQALVDSLASEAQK</sequence>
<dbReference type="SUPFAM" id="SSF81606">
    <property type="entry name" value="PP2C-like"/>
    <property type="match status" value="1"/>
</dbReference>
<evidence type="ECO:0000313" key="4">
    <source>
        <dbReference type="EMBL" id="BAU99908.1"/>
    </source>
</evidence>
<gene>
    <name evidence="4" type="ORF">AUMI_113660</name>
</gene>
<keyword evidence="2" id="KW-1133">Transmembrane helix</keyword>
<feature type="domain" description="PPM-type phosphatase" evidence="3">
    <location>
        <begin position="4"/>
        <end position="237"/>
    </location>
</feature>
<evidence type="ECO:0000313" key="5">
    <source>
        <dbReference type="Proteomes" id="UP000243847"/>
    </source>
</evidence>
<dbReference type="InterPro" id="IPR001932">
    <property type="entry name" value="PPM-type_phosphatase-like_dom"/>
</dbReference>
<evidence type="ECO:0000259" key="3">
    <source>
        <dbReference type="PROSITE" id="PS51746"/>
    </source>
</evidence>
<dbReference type="RefSeq" id="WP_096382866.1">
    <property type="nucleotide sequence ID" value="NZ_AP017457.1"/>
</dbReference>
<dbReference type="AlphaFoldDB" id="A0A173LYJ1"/>
<dbReference type="Pfam" id="PF13672">
    <property type="entry name" value="PP2C_2"/>
    <property type="match status" value="1"/>
</dbReference>
<organism evidence="4 5">
    <name type="scientific">Aurantimicrobium minutum</name>
    <dbReference type="NCBI Taxonomy" id="708131"/>
    <lineage>
        <taxon>Bacteria</taxon>
        <taxon>Bacillati</taxon>
        <taxon>Actinomycetota</taxon>
        <taxon>Actinomycetes</taxon>
        <taxon>Micrococcales</taxon>
        <taxon>Microbacteriaceae</taxon>
        <taxon>Aurantimicrobium</taxon>
    </lineage>
</organism>
<dbReference type="SMART" id="SM00331">
    <property type="entry name" value="PP2C_SIG"/>
    <property type="match status" value="1"/>
</dbReference>
<dbReference type="SMART" id="SM00332">
    <property type="entry name" value="PP2Cc"/>
    <property type="match status" value="1"/>
</dbReference>
<dbReference type="OrthoDB" id="9801841at2"/>
<dbReference type="PANTHER" id="PTHR47992">
    <property type="entry name" value="PROTEIN PHOSPHATASE"/>
    <property type="match status" value="1"/>
</dbReference>
<dbReference type="CDD" id="cd00143">
    <property type="entry name" value="PP2Cc"/>
    <property type="match status" value="1"/>
</dbReference>
<feature type="transmembrane region" description="Helical" evidence="2">
    <location>
        <begin position="312"/>
        <end position="333"/>
    </location>
</feature>
<name>A0A173LYJ1_9MICO</name>
<protein>
    <submittedName>
        <fullName evidence="4">Protein phosphatase</fullName>
    </submittedName>
</protein>
<accession>A0A173LYJ1</accession>
<dbReference type="Gene3D" id="3.60.40.10">
    <property type="entry name" value="PPM-type phosphatase domain"/>
    <property type="match status" value="1"/>
</dbReference>
<keyword evidence="2" id="KW-0812">Transmembrane</keyword>
<evidence type="ECO:0000256" key="2">
    <source>
        <dbReference type="SAM" id="Phobius"/>
    </source>
</evidence>
<dbReference type="InterPro" id="IPR036457">
    <property type="entry name" value="PPM-type-like_dom_sf"/>
</dbReference>
<dbReference type="EMBL" id="AP017457">
    <property type="protein sequence ID" value="BAU99908.1"/>
    <property type="molecule type" value="Genomic_DNA"/>
</dbReference>
<proteinExistence type="predicted"/>
<dbReference type="GO" id="GO:0004722">
    <property type="term" value="F:protein serine/threonine phosphatase activity"/>
    <property type="evidence" value="ECO:0007669"/>
    <property type="project" value="InterPro"/>
</dbReference>
<keyword evidence="2" id="KW-0472">Membrane</keyword>
<evidence type="ECO:0000256" key="1">
    <source>
        <dbReference type="SAM" id="MobiDB-lite"/>
    </source>
</evidence>
<dbReference type="KEGG" id="amin:AUMI_113660"/>
<dbReference type="InterPro" id="IPR015655">
    <property type="entry name" value="PP2C"/>
</dbReference>
<dbReference type="PROSITE" id="PS51746">
    <property type="entry name" value="PPM_2"/>
    <property type="match status" value="1"/>
</dbReference>
<dbReference type="Proteomes" id="UP000243847">
    <property type="component" value="Chromosome sequence1"/>
</dbReference>
<feature type="region of interest" description="Disordered" evidence="1">
    <location>
        <begin position="259"/>
        <end position="288"/>
    </location>
</feature>
<dbReference type="GeneID" id="80452557"/>